<evidence type="ECO:0000313" key="2">
    <source>
        <dbReference type="Proteomes" id="UP000464178"/>
    </source>
</evidence>
<name>A0A6P2CXH6_9BACT</name>
<dbReference type="KEGG" id="gms:SOIL9_59020"/>
<dbReference type="Proteomes" id="UP000464178">
    <property type="component" value="Chromosome"/>
</dbReference>
<reference evidence="1 2" key="1">
    <citation type="submission" date="2019-05" db="EMBL/GenBank/DDBJ databases">
        <authorList>
            <consortium name="Science for Life Laboratories"/>
        </authorList>
    </citation>
    <scope>NUCLEOTIDE SEQUENCE [LARGE SCALE GENOMIC DNA]</scope>
    <source>
        <strain evidence="1">Soil9</strain>
    </source>
</reference>
<accession>A0A6P2CXH6</accession>
<gene>
    <name evidence="1" type="ORF">SOIL9_59020</name>
</gene>
<dbReference type="AlphaFoldDB" id="A0A6P2CXH6"/>
<organism evidence="1 2">
    <name type="scientific">Gemmata massiliana</name>
    <dbReference type="NCBI Taxonomy" id="1210884"/>
    <lineage>
        <taxon>Bacteria</taxon>
        <taxon>Pseudomonadati</taxon>
        <taxon>Planctomycetota</taxon>
        <taxon>Planctomycetia</taxon>
        <taxon>Gemmatales</taxon>
        <taxon>Gemmataceae</taxon>
        <taxon>Gemmata</taxon>
    </lineage>
</organism>
<protein>
    <submittedName>
        <fullName evidence="1">Uncharacterized protein</fullName>
    </submittedName>
</protein>
<keyword evidence="2" id="KW-1185">Reference proteome</keyword>
<dbReference type="EMBL" id="LR593886">
    <property type="protein sequence ID" value="VTR91812.1"/>
    <property type="molecule type" value="Genomic_DNA"/>
</dbReference>
<evidence type="ECO:0000313" key="1">
    <source>
        <dbReference type="EMBL" id="VTR91812.1"/>
    </source>
</evidence>
<proteinExistence type="predicted"/>
<sequence length="107" mass="11521">MRGKDMTLTLLTLSGISLGLTAVYVLTARSKEAVLAGESTAVGLADPSADTLATGHRSEPVAQNDWQLTTVAALSEAEEMLDMLEYQGYSERELVVLGNSCFAVRWR</sequence>